<proteinExistence type="predicted"/>
<organism evidence="2 3">
    <name type="scientific">Fusarium oxysporum f. sp. lycopersici (strain 4287 / CBS 123668 / FGSC 9935 / NRRL 34936)</name>
    <name type="common">Fusarium vascular wilt of tomato</name>
    <dbReference type="NCBI Taxonomy" id="426428"/>
    <lineage>
        <taxon>Eukaryota</taxon>
        <taxon>Fungi</taxon>
        <taxon>Dikarya</taxon>
        <taxon>Ascomycota</taxon>
        <taxon>Pezizomycotina</taxon>
        <taxon>Sordariomycetes</taxon>
        <taxon>Hypocreomycetidae</taxon>
        <taxon>Hypocreales</taxon>
        <taxon>Nectriaceae</taxon>
        <taxon>Fusarium</taxon>
        <taxon>Fusarium oxysporum species complex</taxon>
    </lineage>
</organism>
<protein>
    <submittedName>
        <fullName evidence="2">Uncharacterized protein</fullName>
    </submittedName>
</protein>
<evidence type="ECO:0000313" key="3">
    <source>
        <dbReference type="Proteomes" id="UP000009097"/>
    </source>
</evidence>
<dbReference type="GeneID" id="28959711"/>
<sequence>MSGTKQNDLFTSENGTSAADMCGGGHSEPR</sequence>
<dbReference type="Proteomes" id="UP000009097">
    <property type="component" value="Unassembled WGS sequence"/>
</dbReference>
<gene>
    <name evidence="2" type="ORF">FOXG_19005</name>
</gene>
<dbReference type="RefSeq" id="XP_018240288.1">
    <property type="nucleotide sequence ID" value="XM_018399169.1"/>
</dbReference>
<feature type="compositionally biased region" description="Polar residues" evidence="1">
    <location>
        <begin position="1"/>
        <end position="17"/>
    </location>
</feature>
<feature type="region of interest" description="Disordered" evidence="1">
    <location>
        <begin position="1"/>
        <end position="30"/>
    </location>
</feature>
<reference evidence="2" key="1">
    <citation type="submission" date="2007-04" db="EMBL/GenBank/DDBJ databases">
        <authorList>
            <consortium name="The Broad Institute Genome Sequencing Platform"/>
            <person name="Birren B."/>
            <person name="Lander E."/>
            <person name="Galagan J."/>
            <person name="Nusbaum C."/>
            <person name="Devon K."/>
            <person name="Ma L.-J."/>
            <person name="Jaffe D."/>
            <person name="Butler J."/>
            <person name="Alvarez P."/>
            <person name="Gnerre S."/>
            <person name="Grabherr M."/>
            <person name="Kleber M."/>
            <person name="Mauceli E."/>
            <person name="Brockman W."/>
            <person name="MacCallum I.A."/>
            <person name="Young S."/>
            <person name="LaButti K."/>
            <person name="DeCaprio D."/>
            <person name="Crawford M."/>
            <person name="Koehrsen M."/>
            <person name="Engels R."/>
            <person name="Montgomery P."/>
            <person name="Pearson M."/>
            <person name="Howarth C."/>
            <person name="Larson L."/>
            <person name="White J."/>
            <person name="O'Leary S."/>
            <person name="Kodira C."/>
            <person name="Zeng Q."/>
            <person name="Yandava C."/>
            <person name="Alvarado L."/>
            <person name="Kistler C."/>
            <person name="Shim W.-B."/>
            <person name="Kang S."/>
            <person name="Woloshuk C."/>
        </authorList>
    </citation>
    <scope>NUCLEOTIDE SEQUENCE</scope>
    <source>
        <strain evidence="2">4287</strain>
    </source>
</reference>
<dbReference type="EMBL" id="DS231700">
    <property type="protein sequence ID" value="KNB02243.1"/>
    <property type="molecule type" value="Genomic_DNA"/>
</dbReference>
<dbReference type="KEGG" id="fox:FOXG_19005"/>
<evidence type="ECO:0000313" key="2">
    <source>
        <dbReference type="EMBL" id="KNB02243.1"/>
    </source>
</evidence>
<name>A0A0J9UTL7_FUSO4</name>
<dbReference type="VEuPathDB" id="FungiDB:FOXG_19005"/>
<reference evidence="2" key="2">
    <citation type="journal article" date="2010" name="Nature">
        <title>Comparative genomics reveals mobile pathogenicity chromosomes in Fusarium.</title>
        <authorList>
            <person name="Ma L.J."/>
            <person name="van der Does H.C."/>
            <person name="Borkovich K.A."/>
            <person name="Coleman J.J."/>
            <person name="Daboussi M.J."/>
            <person name="Di Pietro A."/>
            <person name="Dufresne M."/>
            <person name="Freitag M."/>
            <person name="Grabherr M."/>
            <person name="Henrissat B."/>
            <person name="Houterman P.M."/>
            <person name="Kang S."/>
            <person name="Shim W.B."/>
            <person name="Woloshuk C."/>
            <person name="Xie X."/>
            <person name="Xu J.R."/>
            <person name="Antoniw J."/>
            <person name="Baker S.E."/>
            <person name="Bluhm B.H."/>
            <person name="Breakspear A."/>
            <person name="Brown D.W."/>
            <person name="Butchko R.A."/>
            <person name="Chapman S."/>
            <person name="Coulson R."/>
            <person name="Coutinho P.M."/>
            <person name="Danchin E.G."/>
            <person name="Diener A."/>
            <person name="Gale L.R."/>
            <person name="Gardiner D.M."/>
            <person name="Goff S."/>
            <person name="Hammond-Kosack K.E."/>
            <person name="Hilburn K."/>
            <person name="Hua-Van A."/>
            <person name="Jonkers W."/>
            <person name="Kazan K."/>
            <person name="Kodira C.D."/>
            <person name="Koehrsen M."/>
            <person name="Kumar L."/>
            <person name="Lee Y.H."/>
            <person name="Li L."/>
            <person name="Manners J.M."/>
            <person name="Miranda-Saavedra D."/>
            <person name="Mukherjee M."/>
            <person name="Park G."/>
            <person name="Park J."/>
            <person name="Park S.Y."/>
            <person name="Proctor R.H."/>
            <person name="Regev A."/>
            <person name="Ruiz-Roldan M.C."/>
            <person name="Sain D."/>
            <person name="Sakthikumar S."/>
            <person name="Sykes S."/>
            <person name="Schwartz D.C."/>
            <person name="Turgeon B.G."/>
            <person name="Wapinski I."/>
            <person name="Yoder O."/>
            <person name="Young S."/>
            <person name="Zeng Q."/>
            <person name="Zhou S."/>
            <person name="Galagan J."/>
            <person name="Cuomo C.A."/>
            <person name="Kistler H.C."/>
            <person name="Rep M."/>
        </authorList>
    </citation>
    <scope>NUCLEOTIDE SEQUENCE [LARGE SCALE GENOMIC DNA]</scope>
    <source>
        <strain evidence="2">4287</strain>
    </source>
</reference>
<evidence type="ECO:0000256" key="1">
    <source>
        <dbReference type="SAM" id="MobiDB-lite"/>
    </source>
</evidence>
<accession>A0A0J9UTL7</accession>
<dbReference type="AlphaFoldDB" id="A0A0J9UTL7"/>